<gene>
    <name evidence="2" type="ORF">H5P28_02685</name>
</gene>
<dbReference type="InterPro" id="IPR013022">
    <property type="entry name" value="Xyl_isomerase-like_TIM-brl"/>
</dbReference>
<dbReference type="PANTHER" id="PTHR12110">
    <property type="entry name" value="HYDROXYPYRUVATE ISOMERASE"/>
    <property type="match status" value="1"/>
</dbReference>
<reference evidence="2 3" key="1">
    <citation type="submission" date="2020-07" db="EMBL/GenBank/DDBJ databases">
        <authorList>
            <person name="Feng X."/>
        </authorList>
    </citation>
    <scope>NUCLEOTIDE SEQUENCE [LARGE SCALE GENOMIC DNA]</scope>
    <source>
        <strain evidence="2 3">JCM31066</strain>
    </source>
</reference>
<accession>A0A842HAP8</accession>
<dbReference type="InterPro" id="IPR036237">
    <property type="entry name" value="Xyl_isomerase-like_sf"/>
</dbReference>
<dbReference type="Proteomes" id="UP000546464">
    <property type="component" value="Unassembled WGS sequence"/>
</dbReference>
<dbReference type="PANTHER" id="PTHR12110:SF41">
    <property type="entry name" value="INOSOSE DEHYDRATASE"/>
    <property type="match status" value="1"/>
</dbReference>
<dbReference type="SUPFAM" id="SSF51658">
    <property type="entry name" value="Xylose isomerase-like"/>
    <property type="match status" value="1"/>
</dbReference>
<keyword evidence="3" id="KW-1185">Reference proteome</keyword>
<organism evidence="2 3">
    <name type="scientific">Ruficoccus amylovorans</name>
    <dbReference type="NCBI Taxonomy" id="1804625"/>
    <lineage>
        <taxon>Bacteria</taxon>
        <taxon>Pseudomonadati</taxon>
        <taxon>Verrucomicrobiota</taxon>
        <taxon>Opitutia</taxon>
        <taxon>Puniceicoccales</taxon>
        <taxon>Cerasicoccaceae</taxon>
        <taxon>Ruficoccus</taxon>
    </lineage>
</organism>
<proteinExistence type="predicted"/>
<evidence type="ECO:0000313" key="3">
    <source>
        <dbReference type="Proteomes" id="UP000546464"/>
    </source>
</evidence>
<evidence type="ECO:0000313" key="2">
    <source>
        <dbReference type="EMBL" id="MBC2593158.1"/>
    </source>
</evidence>
<protein>
    <submittedName>
        <fullName evidence="2">TIM barrel protein</fullName>
    </submittedName>
</protein>
<sequence length="258" mass="28474">MPFIPGLVSVSFRQLAPVEVLELAAKAGLQAIEWGGDIHSPHGDIARAREVALQTTEAGLRTACYGSYYRLGVSEKEGLSFDRVLETAVALGAPSIRVWAGNTASEETFEDQRKAVTADALRCAEAAAAANVKVALEYHANTLTDCDASATRLLAEAAHPNLYTLWQPINGETRENNETALRHVLPRLLNLHVFQWTKPADKIIRHPLAEGRENWVSYLNLARSEDKERYCLLEFVLGDDPQQLLTDAATLREWLTAN</sequence>
<dbReference type="AlphaFoldDB" id="A0A842HAP8"/>
<dbReference type="InterPro" id="IPR050312">
    <property type="entry name" value="IolE/XylAMocC-like"/>
</dbReference>
<dbReference type="RefSeq" id="WP_185674151.1">
    <property type="nucleotide sequence ID" value="NZ_JACHVB010000012.1"/>
</dbReference>
<evidence type="ECO:0000259" key="1">
    <source>
        <dbReference type="Pfam" id="PF01261"/>
    </source>
</evidence>
<dbReference type="EMBL" id="JACHVB010000012">
    <property type="protein sequence ID" value="MBC2593158.1"/>
    <property type="molecule type" value="Genomic_DNA"/>
</dbReference>
<name>A0A842HAP8_9BACT</name>
<dbReference type="Gene3D" id="3.20.20.150">
    <property type="entry name" value="Divalent-metal-dependent TIM barrel enzymes"/>
    <property type="match status" value="1"/>
</dbReference>
<feature type="domain" description="Xylose isomerase-like TIM barrel" evidence="1">
    <location>
        <begin position="21"/>
        <end position="249"/>
    </location>
</feature>
<comment type="caution">
    <text evidence="2">The sequence shown here is derived from an EMBL/GenBank/DDBJ whole genome shotgun (WGS) entry which is preliminary data.</text>
</comment>
<dbReference type="Pfam" id="PF01261">
    <property type="entry name" value="AP_endonuc_2"/>
    <property type="match status" value="1"/>
</dbReference>